<accession>A0A495JU15</accession>
<evidence type="ECO:0000256" key="4">
    <source>
        <dbReference type="ARBA" id="ARBA00022827"/>
    </source>
</evidence>
<dbReference type="Pfam" id="PF00296">
    <property type="entry name" value="Bac_luciferase"/>
    <property type="match status" value="1"/>
</dbReference>
<dbReference type="PANTHER" id="PTHR42973">
    <property type="entry name" value="BINDING OXIDOREDUCTASE, PUTATIVE (AFU_ORTHOLOGUE AFUA_1G17690)-RELATED"/>
    <property type="match status" value="1"/>
</dbReference>
<protein>
    <submittedName>
        <fullName evidence="7">FAD/FMN-containing dehydrogenase</fullName>
    </submittedName>
</protein>
<evidence type="ECO:0000256" key="2">
    <source>
        <dbReference type="ARBA" id="ARBA00005466"/>
    </source>
</evidence>
<dbReference type="OrthoDB" id="9775082at2"/>
<dbReference type="InterPro" id="IPR016167">
    <property type="entry name" value="FAD-bd_PCMH_sub1"/>
</dbReference>
<evidence type="ECO:0000313" key="7">
    <source>
        <dbReference type="EMBL" id="RKR91854.1"/>
    </source>
</evidence>
<evidence type="ECO:0000256" key="3">
    <source>
        <dbReference type="ARBA" id="ARBA00022630"/>
    </source>
</evidence>
<comment type="caution">
    <text evidence="7">The sequence shown here is derived from an EMBL/GenBank/DDBJ whole genome shotgun (WGS) entry which is preliminary data.</text>
</comment>
<dbReference type="InterPro" id="IPR012951">
    <property type="entry name" value="BBE"/>
</dbReference>
<proteinExistence type="inferred from homology"/>
<keyword evidence="5" id="KW-0560">Oxidoreductase</keyword>
<dbReference type="Pfam" id="PF08031">
    <property type="entry name" value="BBE"/>
    <property type="match status" value="1"/>
</dbReference>
<reference evidence="7 8" key="1">
    <citation type="submission" date="2018-10" db="EMBL/GenBank/DDBJ databases">
        <title>Sequencing the genomes of 1000 actinobacteria strains.</title>
        <authorList>
            <person name="Klenk H.-P."/>
        </authorList>
    </citation>
    <scope>NUCLEOTIDE SEQUENCE [LARGE SCALE GENOMIC DNA]</scope>
    <source>
        <strain evidence="7 8">DSM 45175</strain>
    </source>
</reference>
<evidence type="ECO:0000256" key="1">
    <source>
        <dbReference type="ARBA" id="ARBA00001974"/>
    </source>
</evidence>
<dbReference type="Gene3D" id="3.30.465.10">
    <property type="match status" value="1"/>
</dbReference>
<dbReference type="GO" id="GO:0071949">
    <property type="term" value="F:FAD binding"/>
    <property type="evidence" value="ECO:0007669"/>
    <property type="project" value="InterPro"/>
</dbReference>
<evidence type="ECO:0000313" key="8">
    <source>
        <dbReference type="Proteomes" id="UP000277671"/>
    </source>
</evidence>
<keyword evidence="8" id="KW-1185">Reference proteome</keyword>
<evidence type="ECO:0000259" key="6">
    <source>
        <dbReference type="PROSITE" id="PS51387"/>
    </source>
</evidence>
<dbReference type="InterPro" id="IPR011251">
    <property type="entry name" value="Luciferase-like_dom"/>
</dbReference>
<dbReference type="InterPro" id="IPR016166">
    <property type="entry name" value="FAD-bd_PCMH"/>
</dbReference>
<dbReference type="SUPFAM" id="SSF56176">
    <property type="entry name" value="FAD-binding/transporter-associated domain-like"/>
    <property type="match status" value="1"/>
</dbReference>
<dbReference type="InterPro" id="IPR006093">
    <property type="entry name" value="Oxy_OxRdtase_FAD_BS"/>
</dbReference>
<dbReference type="InterPro" id="IPR016169">
    <property type="entry name" value="FAD-bd_PCMH_sub2"/>
</dbReference>
<dbReference type="PANTHER" id="PTHR42973:SF39">
    <property type="entry name" value="FAD-BINDING PCMH-TYPE DOMAIN-CONTAINING PROTEIN"/>
    <property type="match status" value="1"/>
</dbReference>
<dbReference type="Proteomes" id="UP000277671">
    <property type="component" value="Unassembled WGS sequence"/>
</dbReference>
<dbReference type="PROSITE" id="PS51387">
    <property type="entry name" value="FAD_PCMH"/>
    <property type="match status" value="1"/>
</dbReference>
<evidence type="ECO:0000256" key="5">
    <source>
        <dbReference type="ARBA" id="ARBA00023002"/>
    </source>
</evidence>
<dbReference type="EMBL" id="RBKT01000001">
    <property type="protein sequence ID" value="RKR91854.1"/>
    <property type="molecule type" value="Genomic_DNA"/>
</dbReference>
<dbReference type="Gene3D" id="3.30.43.10">
    <property type="entry name" value="Uridine Diphospho-n-acetylenolpyruvylglucosamine Reductase, domain 2"/>
    <property type="match status" value="1"/>
</dbReference>
<sequence>MLLTHQHIEEVIVSSANTHRLEFGTLVTPVSTSPETPVELARHSEALGFDLVTFAGISGQPAHLDTWTLLSWIAGRTERIRLAANLISGPPQYPTVLAQSAASLDLLSGGRLALALSAANQAVVVAPAGPRLNPLGAIDALGESVDVIRAVLAAGEPGPVHYAGRHLRLDGAPRGPLPAHEIPIWLGGTAPRLLRLVAAKADGWLTTLGPDGPDDLRKGNRIIDEAARKAGRDPAGIRRLVTISGEFSGTRQGFLHGPAAGWVEDLLPLVVADGVRTIVLASDDVEAMARFAGEVAPALRAAAEQTLPAPSRGPRRGAAVCAQRRPGIAYDEVPDSLADTAVEPGDPGYAGVRSNFFRGGAPGLVLRPRTPAEVAEALAYARAHREVPLGIRSGGHGLRGRSTNDGGIVIDVGLMNEIEVLDKATRRVRLGPGARWMHVAAALEPYGWALTSGDHGGVAVGGLATAGGVGWLARKHGLTIDHLRAVELVLADGTPVRASETEHPDLFWAVRGAGAAFGVATAFEFEVDEIGDVGWATFTLDASDPAEVITRWGAFVEASSRDVTSALVLGPGQPVAQVSALVDSADPDTIVRHLQPIADIAPGYDQRVVITPYASVLANASDGPHHGHGEPVIRSGLFTHLTPEVARAAARLLSSGAVFYFHIRAVGGAVNDIDADATAWSNRTANFHLAVLGRSQKRLNEVWDAVMAEHQDGNYLNFEVDGRPERLAEAYAPTTLARLRGLKTQYDPDNLFDDNVTLTPGTTLRTAS</sequence>
<dbReference type="InterPro" id="IPR036318">
    <property type="entry name" value="FAD-bd_PCMH-like_sf"/>
</dbReference>
<dbReference type="InterPro" id="IPR036661">
    <property type="entry name" value="Luciferase-like_sf"/>
</dbReference>
<dbReference type="InterPro" id="IPR006094">
    <property type="entry name" value="Oxid_FAD_bind_N"/>
</dbReference>
<comment type="cofactor">
    <cofactor evidence="1">
        <name>FAD</name>
        <dbReference type="ChEBI" id="CHEBI:57692"/>
    </cofactor>
</comment>
<dbReference type="Gene3D" id="3.20.20.30">
    <property type="entry name" value="Luciferase-like domain"/>
    <property type="match status" value="1"/>
</dbReference>
<organism evidence="7 8">
    <name type="scientific">Micromonospora pisi</name>
    <dbReference type="NCBI Taxonomy" id="589240"/>
    <lineage>
        <taxon>Bacteria</taxon>
        <taxon>Bacillati</taxon>
        <taxon>Actinomycetota</taxon>
        <taxon>Actinomycetes</taxon>
        <taxon>Micromonosporales</taxon>
        <taxon>Micromonosporaceae</taxon>
        <taxon>Micromonospora</taxon>
    </lineage>
</organism>
<dbReference type="PROSITE" id="PS00862">
    <property type="entry name" value="OX2_COVAL_FAD"/>
    <property type="match status" value="1"/>
</dbReference>
<dbReference type="SUPFAM" id="SSF51679">
    <property type="entry name" value="Bacterial luciferase-like"/>
    <property type="match status" value="1"/>
</dbReference>
<keyword evidence="4" id="KW-0274">FAD</keyword>
<name>A0A495JU15_9ACTN</name>
<dbReference type="InterPro" id="IPR050416">
    <property type="entry name" value="FAD-linked_Oxidoreductase"/>
</dbReference>
<comment type="similarity">
    <text evidence="2">Belongs to the oxygen-dependent FAD-linked oxidoreductase family.</text>
</comment>
<keyword evidence="3" id="KW-0285">Flavoprotein</keyword>
<dbReference type="AlphaFoldDB" id="A0A495JU15"/>
<feature type="domain" description="FAD-binding PCMH-type" evidence="6">
    <location>
        <begin position="357"/>
        <end position="530"/>
    </location>
</feature>
<dbReference type="Pfam" id="PF01565">
    <property type="entry name" value="FAD_binding_4"/>
    <property type="match status" value="1"/>
</dbReference>
<dbReference type="Gene3D" id="3.40.462.20">
    <property type="match status" value="1"/>
</dbReference>
<dbReference type="GO" id="GO:0016705">
    <property type="term" value="F:oxidoreductase activity, acting on paired donors, with incorporation or reduction of molecular oxygen"/>
    <property type="evidence" value="ECO:0007669"/>
    <property type="project" value="InterPro"/>
</dbReference>
<gene>
    <name evidence="7" type="ORF">BDK92_6280</name>
</gene>